<proteinExistence type="predicted"/>
<sequence>MEICMVNREEKSNPRSNNMYQENSDEFHSNIDHDCLRKYDENNGHFSMGIIFENQEGEQQRRSIGYSCIYRYGTHRIKLEYDIENNIWIKIPLESNEEQENIIDSLFNNNEDIRSLFQSFTLDQQIELIIKRYDKHFAGAGTIYKSLPVFFCFALEIDRMKKEQEYESKILLSPSIFTEVNPLKILENDFIELSLLETSEALIAHENDEKQNYKNDSDEDFVDFGLHSLITGSRPKFSGLVPPPVAPRRSRQNSAFSQSSVRYASFIPPSTAPIRRRRVIESIHLHVERKKKLFEKIIDILKGIESPTMYQLGLEFLRIYDGKFNYPERHKFDMHYRKKTWFLTIEKITCVDCPAGDNGPRSLLLLEYKGQYTRVHM</sequence>
<dbReference type="AlphaFoldDB" id="A0A820BV09"/>
<comment type="caution">
    <text evidence="1">The sequence shown here is derived from an EMBL/GenBank/DDBJ whole genome shotgun (WGS) entry which is preliminary data.</text>
</comment>
<evidence type="ECO:0000313" key="2">
    <source>
        <dbReference type="Proteomes" id="UP000663851"/>
    </source>
</evidence>
<protein>
    <submittedName>
        <fullName evidence="1">Uncharacterized protein</fullName>
    </submittedName>
</protein>
<evidence type="ECO:0000313" key="1">
    <source>
        <dbReference type="EMBL" id="CAF4211819.1"/>
    </source>
</evidence>
<reference evidence="1" key="1">
    <citation type="submission" date="2021-02" db="EMBL/GenBank/DDBJ databases">
        <authorList>
            <person name="Nowell W R."/>
        </authorList>
    </citation>
    <scope>NUCLEOTIDE SEQUENCE</scope>
</reference>
<dbReference type="Proteomes" id="UP000663851">
    <property type="component" value="Unassembled WGS sequence"/>
</dbReference>
<organism evidence="1 2">
    <name type="scientific">Rotaria socialis</name>
    <dbReference type="NCBI Taxonomy" id="392032"/>
    <lineage>
        <taxon>Eukaryota</taxon>
        <taxon>Metazoa</taxon>
        <taxon>Spiralia</taxon>
        <taxon>Gnathifera</taxon>
        <taxon>Rotifera</taxon>
        <taxon>Eurotatoria</taxon>
        <taxon>Bdelloidea</taxon>
        <taxon>Philodinida</taxon>
        <taxon>Philodinidae</taxon>
        <taxon>Rotaria</taxon>
    </lineage>
</organism>
<accession>A0A820BV09</accession>
<gene>
    <name evidence="1" type="ORF">HFQ381_LOCUS8097</name>
</gene>
<name>A0A820BV09_9BILA</name>
<dbReference type="EMBL" id="CAJOBO010000399">
    <property type="protein sequence ID" value="CAF4211819.1"/>
    <property type="molecule type" value="Genomic_DNA"/>
</dbReference>